<evidence type="ECO:0000256" key="1">
    <source>
        <dbReference type="SAM" id="Phobius"/>
    </source>
</evidence>
<feature type="transmembrane region" description="Helical" evidence="1">
    <location>
        <begin position="35"/>
        <end position="55"/>
    </location>
</feature>
<keyword evidence="3" id="KW-1185">Reference proteome</keyword>
<dbReference type="STRING" id="225324.SAMN02745126_04815"/>
<feature type="transmembrane region" description="Helical" evidence="1">
    <location>
        <begin position="89"/>
        <end position="106"/>
    </location>
</feature>
<protein>
    <submittedName>
        <fullName evidence="2">Uncharacterized protein</fullName>
    </submittedName>
</protein>
<proteinExistence type="predicted"/>
<keyword evidence="1" id="KW-1133">Transmembrane helix</keyword>
<dbReference type="Proteomes" id="UP000190092">
    <property type="component" value="Unassembled WGS sequence"/>
</dbReference>
<gene>
    <name evidence="2" type="ORF">SAMN02745126_04815</name>
</gene>
<dbReference type="RefSeq" id="WP_085936559.1">
    <property type="nucleotide sequence ID" value="NZ_FUWJ01000008.1"/>
</dbReference>
<keyword evidence="1" id="KW-0812">Transmembrane</keyword>
<dbReference type="EMBL" id="FUWJ01000008">
    <property type="protein sequence ID" value="SKA28669.1"/>
    <property type="molecule type" value="Genomic_DNA"/>
</dbReference>
<feature type="transmembrane region" description="Helical" evidence="1">
    <location>
        <begin position="67"/>
        <end position="83"/>
    </location>
</feature>
<dbReference type="AlphaFoldDB" id="A0A1T4SKC7"/>
<reference evidence="3" key="1">
    <citation type="submission" date="2017-02" db="EMBL/GenBank/DDBJ databases">
        <authorList>
            <person name="Varghese N."/>
            <person name="Submissions S."/>
        </authorList>
    </citation>
    <scope>NUCLEOTIDE SEQUENCE [LARGE SCALE GENOMIC DNA]</scope>
    <source>
        <strain evidence="3">ATCC 27094</strain>
    </source>
</reference>
<name>A0A1T4SKC7_9HYPH</name>
<evidence type="ECO:0000313" key="3">
    <source>
        <dbReference type="Proteomes" id="UP000190092"/>
    </source>
</evidence>
<feature type="transmembrane region" description="Helical" evidence="1">
    <location>
        <begin position="7"/>
        <end position="29"/>
    </location>
</feature>
<accession>A0A1T4SKC7</accession>
<sequence length="217" mass="23887">MWRPAEPLFISVLFQAASLVAAVVLLWPLRADPGLRTISVVFLGTLGAGQVLNLYSQPQDPQMQLNVMPWLAVAWGLLLGASLTKSRGAAIVLAALSLAPLAWNVSQLARFRGGDAAALKAVAALEQRFPPASTVWVYWGFEPITMWQYALWSRTWDWDGAVTIAPAPAADPKFKWIALDAGAIRHRDWTADHNAEVIKRDIDQAFERGYRVVISNV</sequence>
<organism evidence="2 3">
    <name type="scientific">Enhydrobacter aerosaccus</name>
    <dbReference type="NCBI Taxonomy" id="225324"/>
    <lineage>
        <taxon>Bacteria</taxon>
        <taxon>Pseudomonadati</taxon>
        <taxon>Pseudomonadota</taxon>
        <taxon>Alphaproteobacteria</taxon>
        <taxon>Hyphomicrobiales</taxon>
        <taxon>Enhydrobacter</taxon>
    </lineage>
</organism>
<evidence type="ECO:0000313" key="2">
    <source>
        <dbReference type="EMBL" id="SKA28669.1"/>
    </source>
</evidence>
<keyword evidence="1" id="KW-0472">Membrane</keyword>